<dbReference type="Proteomes" id="UP000827976">
    <property type="component" value="Chromosome 7"/>
</dbReference>
<protein>
    <submittedName>
        <fullName evidence="1">Protein KRI1 protein</fullName>
    </submittedName>
</protein>
<keyword evidence="2" id="KW-1185">Reference proteome</keyword>
<comment type="caution">
    <text evidence="1">The sequence shown here is derived from an EMBL/GenBank/DDBJ whole genome shotgun (WGS) entry which is preliminary data.</text>
</comment>
<evidence type="ECO:0000313" key="1">
    <source>
        <dbReference type="EMBL" id="KAH7677463.1"/>
    </source>
</evidence>
<gene>
    <name evidence="1" type="ORF">IHE45_07G085900</name>
</gene>
<reference evidence="2" key="1">
    <citation type="journal article" date="2022" name="Nat. Commun.">
        <title>Chromosome evolution and the genetic basis of agronomically important traits in greater yam.</title>
        <authorList>
            <person name="Bredeson J.V."/>
            <person name="Lyons J.B."/>
            <person name="Oniyinde I.O."/>
            <person name="Okereke N.R."/>
            <person name="Kolade O."/>
            <person name="Nnabue I."/>
            <person name="Nwadili C.O."/>
            <person name="Hribova E."/>
            <person name="Parker M."/>
            <person name="Nwogha J."/>
            <person name="Shu S."/>
            <person name="Carlson J."/>
            <person name="Kariba R."/>
            <person name="Muthemba S."/>
            <person name="Knop K."/>
            <person name="Barton G.J."/>
            <person name="Sherwood A.V."/>
            <person name="Lopez-Montes A."/>
            <person name="Asiedu R."/>
            <person name="Jamnadass R."/>
            <person name="Muchugi A."/>
            <person name="Goodstein D."/>
            <person name="Egesi C.N."/>
            <person name="Featherston J."/>
            <person name="Asfaw A."/>
            <person name="Simpson G.G."/>
            <person name="Dolezel J."/>
            <person name="Hendre P.S."/>
            <person name="Van Deynze A."/>
            <person name="Kumar P.L."/>
            <person name="Obidiegwu J.E."/>
            <person name="Bhattacharjee R."/>
            <person name="Rokhsar D.S."/>
        </authorList>
    </citation>
    <scope>NUCLEOTIDE SEQUENCE [LARGE SCALE GENOMIC DNA]</scope>
    <source>
        <strain evidence="2">cv. TDa95/00328</strain>
    </source>
</reference>
<organism evidence="1 2">
    <name type="scientific">Dioscorea alata</name>
    <name type="common">Purple yam</name>
    <dbReference type="NCBI Taxonomy" id="55571"/>
    <lineage>
        <taxon>Eukaryota</taxon>
        <taxon>Viridiplantae</taxon>
        <taxon>Streptophyta</taxon>
        <taxon>Embryophyta</taxon>
        <taxon>Tracheophyta</taxon>
        <taxon>Spermatophyta</taxon>
        <taxon>Magnoliopsida</taxon>
        <taxon>Liliopsida</taxon>
        <taxon>Dioscoreales</taxon>
        <taxon>Dioscoreaceae</taxon>
        <taxon>Dioscorea</taxon>
    </lineage>
</organism>
<name>A0ACB7VSX8_DIOAL</name>
<evidence type="ECO:0000313" key="2">
    <source>
        <dbReference type="Proteomes" id="UP000827976"/>
    </source>
</evidence>
<proteinExistence type="predicted"/>
<dbReference type="EMBL" id="CM037017">
    <property type="protein sequence ID" value="KAH7677463.1"/>
    <property type="molecule type" value="Genomic_DNA"/>
</dbReference>
<sequence length="623" mass="72759">MAIDLFDGAGSADEEVPKLEIDHEFARRFEHNKRRADLHRLEELKARGVAKSSSSSSDDDEDSDESEDDEELAGNSGKDLKFYDALVRIKKQDPFLHEKDAKLFSSDDEEFGENPKPLKKEKREGPQYLKDVMAKHLIEHGPEFDDDDAITLKKNPKIYKKEQMDDIKAFLEAEKEALGSDDDVEFFKEKEKEEGDAEDEDAGQIQMRLDEYFGDDEKLDENEMFLKNFFKEKMWVDKEKDKKPVFDDIGVSEDEGELEKQDKYEAEYNFRHEEAEGDDRVWGHARVTEGSVRKKSSSRKVQRKSKEERMALAEYERKEELKHLKNLKKKEIQEKLEKIRAIAGIEDGDCKINADDLEEDFDPEEYDRKMREVFDTRYYDAEDADPGFGSDAEGDLEKPDFDKEDELLGLGKDWDVLNSNEGFAAARERMLKKKEEEDNDEEEEDVERRIGREGKRKRKRKISLKEKVELEKELEEYYKLDYEDTIGDLKTRFKYTSVPAKSYGLSASEILMTDDKNLNQFVSLKKLAPYRQKEWKVTYHHKLKKDLILHGKKPEGKKSDKKHGLIENSDSKVPEKKDEMATENGEAIISRRAKRRHRQAELKLSQSRLAAYGKIPVKTHKKQ</sequence>
<accession>A0ACB7VSX8</accession>